<protein>
    <recommendedName>
        <fullName evidence="6">Protein HflK</fullName>
    </recommendedName>
</protein>
<evidence type="ECO:0000256" key="2">
    <source>
        <dbReference type="ARBA" id="ARBA00006971"/>
    </source>
</evidence>
<evidence type="ECO:0000256" key="3">
    <source>
        <dbReference type="ARBA" id="ARBA00022692"/>
    </source>
</evidence>
<evidence type="ECO:0000259" key="7">
    <source>
        <dbReference type="SMART" id="SM00244"/>
    </source>
</evidence>
<keyword evidence="8" id="KW-0378">Hydrolase</keyword>
<evidence type="ECO:0000313" key="8">
    <source>
        <dbReference type="EMBL" id="PLX19362.1"/>
    </source>
</evidence>
<dbReference type="Gene3D" id="3.30.479.30">
    <property type="entry name" value="Band 7 domain"/>
    <property type="match status" value="1"/>
</dbReference>
<dbReference type="SMART" id="SM00244">
    <property type="entry name" value="PHB"/>
    <property type="match status" value="1"/>
</dbReference>
<evidence type="ECO:0000256" key="6">
    <source>
        <dbReference type="RuleBase" id="RU364113"/>
    </source>
</evidence>
<proteinExistence type="inferred from homology"/>
<dbReference type="GO" id="GO:0008233">
    <property type="term" value="F:peptidase activity"/>
    <property type="evidence" value="ECO:0007669"/>
    <property type="project" value="UniProtKB-KW"/>
</dbReference>
<keyword evidence="5 6" id="KW-0472">Membrane</keyword>
<dbReference type="CDD" id="cd03404">
    <property type="entry name" value="SPFH_HflK"/>
    <property type="match status" value="1"/>
</dbReference>
<dbReference type="InterPro" id="IPR050710">
    <property type="entry name" value="Band7/mec-2_domain"/>
</dbReference>
<feature type="domain" description="Band 7" evidence="7">
    <location>
        <begin position="34"/>
        <end position="212"/>
    </location>
</feature>
<dbReference type="NCBIfam" id="TIGR01933">
    <property type="entry name" value="hflK"/>
    <property type="match status" value="1"/>
</dbReference>
<dbReference type="SUPFAM" id="SSF117892">
    <property type="entry name" value="Band 7/SPFH domain"/>
    <property type="match status" value="1"/>
</dbReference>
<dbReference type="InterPro" id="IPR036013">
    <property type="entry name" value="Band_7/SPFH_dom_sf"/>
</dbReference>
<organism evidence="8 9">
    <name type="scientific">Muiribacterium halophilum</name>
    <dbReference type="NCBI Taxonomy" id="2053465"/>
    <lineage>
        <taxon>Bacteria</taxon>
        <taxon>Candidatus Muiribacteriota</taxon>
        <taxon>Candidatus Muiribacteriia</taxon>
        <taxon>Candidatus Muiribacteriales</taxon>
        <taxon>Candidatus Muiribacteriaceae</taxon>
        <taxon>Candidatus Muiribacterium</taxon>
    </lineage>
</organism>
<comment type="caution">
    <text evidence="8">The sequence shown here is derived from an EMBL/GenBank/DDBJ whole genome shotgun (WGS) entry which is preliminary data.</text>
</comment>
<dbReference type="Pfam" id="PF01145">
    <property type="entry name" value="Band_7"/>
    <property type="match status" value="1"/>
</dbReference>
<dbReference type="InterPro" id="IPR001107">
    <property type="entry name" value="Band_7"/>
</dbReference>
<dbReference type="GO" id="GO:0016020">
    <property type="term" value="C:membrane"/>
    <property type="evidence" value="ECO:0007669"/>
    <property type="project" value="UniProtKB-SubCell"/>
</dbReference>
<gene>
    <name evidence="8" type="primary">hflK</name>
    <name evidence="8" type="ORF">C0601_01995</name>
</gene>
<comment type="subunit">
    <text evidence="6">HflC and HflK may interact to form a multimeric complex.</text>
</comment>
<dbReference type="PANTHER" id="PTHR43327:SF2">
    <property type="entry name" value="MODULATOR OF FTSH PROTEASE HFLK"/>
    <property type="match status" value="1"/>
</dbReference>
<evidence type="ECO:0000256" key="5">
    <source>
        <dbReference type="ARBA" id="ARBA00023136"/>
    </source>
</evidence>
<sequence>MMTDEKQEVTTKKVPVTSVILIIIVVLVAMYASRCFYTVEEGEQAVVKRFGEFNRTEGSGLKFRLPEPFENVKVENVEEVRKLEIGFRTISLNPARYRTIPQESLMLTGDENIVNVEFIVQYKIKDLRDFVFNVKKPQETLGKAAEAAMRKAIGETTAEKALTAGKSLIQDTARNELQTIIDKYKCGIYVVAVQLQDVLPPNQVIAAFKEVASAREERVTLKNQAEAYKNDVVPKAEGEAAKILNEAEGRAKEIENKATGEAVKFLKMYSEYKKSEDVTRKRLYYEKLSSTLADVQKIIIDEGDGDLFKLIRVFKSVEEAK</sequence>
<keyword evidence="4 6" id="KW-1133">Transmembrane helix</keyword>
<accession>A0A2N5ZL84</accession>
<comment type="subcellular location">
    <subcellularLocation>
        <location evidence="1 6">Membrane</location>
    </subcellularLocation>
</comment>
<feature type="transmembrane region" description="Helical" evidence="6">
    <location>
        <begin position="12"/>
        <end position="32"/>
    </location>
</feature>
<evidence type="ECO:0000256" key="4">
    <source>
        <dbReference type="ARBA" id="ARBA00022989"/>
    </source>
</evidence>
<keyword evidence="3 6" id="KW-0812">Transmembrane</keyword>
<dbReference type="Proteomes" id="UP000234857">
    <property type="component" value="Unassembled WGS sequence"/>
</dbReference>
<reference evidence="8 9" key="1">
    <citation type="submission" date="2017-11" db="EMBL/GenBank/DDBJ databases">
        <title>Genome-resolved metagenomics identifies genetic mobility, metabolic interactions, and unexpected diversity in perchlorate-reducing communities.</title>
        <authorList>
            <person name="Barnum T.P."/>
            <person name="Figueroa I.A."/>
            <person name="Carlstrom C.I."/>
            <person name="Lucas L.N."/>
            <person name="Engelbrektson A.L."/>
            <person name="Coates J.D."/>
        </authorList>
    </citation>
    <scope>NUCLEOTIDE SEQUENCE [LARGE SCALE GENOMIC DNA]</scope>
    <source>
        <strain evidence="8">BM706</strain>
    </source>
</reference>
<evidence type="ECO:0000313" key="9">
    <source>
        <dbReference type="Proteomes" id="UP000234857"/>
    </source>
</evidence>
<dbReference type="InterPro" id="IPR010201">
    <property type="entry name" value="HflK"/>
</dbReference>
<evidence type="ECO:0000256" key="1">
    <source>
        <dbReference type="ARBA" id="ARBA00004370"/>
    </source>
</evidence>
<dbReference type="PANTHER" id="PTHR43327">
    <property type="entry name" value="STOMATIN-LIKE PROTEIN 2, MITOCHONDRIAL"/>
    <property type="match status" value="1"/>
</dbReference>
<dbReference type="GO" id="GO:0006508">
    <property type="term" value="P:proteolysis"/>
    <property type="evidence" value="ECO:0007669"/>
    <property type="project" value="UniProtKB-KW"/>
</dbReference>
<comment type="similarity">
    <text evidence="2 6">Belongs to the band 7/mec-2 family. HflK subfamily.</text>
</comment>
<dbReference type="AlphaFoldDB" id="A0A2N5ZL84"/>
<dbReference type="EMBL" id="PKTG01000033">
    <property type="protein sequence ID" value="PLX19362.1"/>
    <property type="molecule type" value="Genomic_DNA"/>
</dbReference>
<name>A0A2N5ZL84_MUIH1</name>
<comment type="function">
    <text evidence="6">HflC and HflK could encode or regulate a protease.</text>
</comment>
<keyword evidence="8" id="KW-0645">Protease</keyword>